<gene>
    <name evidence="2" type="ORF">HO133_000061</name>
</gene>
<dbReference type="RefSeq" id="XP_037152436.1">
    <property type="nucleotide sequence ID" value="XM_037291001.1"/>
</dbReference>
<dbReference type="AlphaFoldDB" id="A0A8H6FCV7"/>
<dbReference type="GeneID" id="59328480"/>
<sequence>MATIPPYKPSTKHSAKTTIPPDDPEAEYETAVAAYKAQVSVMGPTRKQYEALFFQHKQAQTRYDKIMDKTTSQNTTYQRHKRYVISLTNALLASNLTLRSASGPVSDLQALTHATLLYDIRLSARTLVDMMVQNKRLDKARERFWKLDQELHVKCEELFEVVDKNCKELDRLHAKVLEAEKKMGEESRCGMAEGKCLSCVRNSEKEARRLGAENVAKAKGGSRKIGKGLGAKKKLEDILEEVD</sequence>
<dbReference type="Proteomes" id="UP000593566">
    <property type="component" value="Unassembled WGS sequence"/>
</dbReference>
<protein>
    <submittedName>
        <fullName evidence="2">Uncharacterized protein</fullName>
    </submittedName>
</protein>
<accession>A0A8H6FCV7</accession>
<evidence type="ECO:0000313" key="2">
    <source>
        <dbReference type="EMBL" id="KAF6223219.1"/>
    </source>
</evidence>
<name>A0A8H6FCV7_9LECA</name>
<reference evidence="2 3" key="1">
    <citation type="journal article" date="2020" name="Genomics">
        <title>Complete, high-quality genomes from long-read metagenomic sequencing of two wolf lichen thalli reveals enigmatic genome architecture.</title>
        <authorList>
            <person name="McKenzie S.K."/>
            <person name="Walston R.F."/>
            <person name="Allen J.L."/>
        </authorList>
    </citation>
    <scope>NUCLEOTIDE SEQUENCE [LARGE SCALE GENOMIC DNA]</scope>
    <source>
        <strain evidence="2">WasteWater1</strain>
    </source>
</reference>
<evidence type="ECO:0000313" key="3">
    <source>
        <dbReference type="Proteomes" id="UP000593566"/>
    </source>
</evidence>
<feature type="region of interest" description="Disordered" evidence="1">
    <location>
        <begin position="1"/>
        <end position="25"/>
    </location>
</feature>
<comment type="caution">
    <text evidence="2">The sequence shown here is derived from an EMBL/GenBank/DDBJ whole genome shotgun (WGS) entry which is preliminary data.</text>
</comment>
<evidence type="ECO:0000256" key="1">
    <source>
        <dbReference type="SAM" id="MobiDB-lite"/>
    </source>
</evidence>
<organism evidence="2 3">
    <name type="scientific">Letharia lupina</name>
    <dbReference type="NCBI Taxonomy" id="560253"/>
    <lineage>
        <taxon>Eukaryota</taxon>
        <taxon>Fungi</taxon>
        <taxon>Dikarya</taxon>
        <taxon>Ascomycota</taxon>
        <taxon>Pezizomycotina</taxon>
        <taxon>Lecanoromycetes</taxon>
        <taxon>OSLEUM clade</taxon>
        <taxon>Lecanoromycetidae</taxon>
        <taxon>Lecanorales</taxon>
        <taxon>Lecanorineae</taxon>
        <taxon>Parmeliaceae</taxon>
        <taxon>Letharia</taxon>
    </lineage>
</organism>
<dbReference type="EMBL" id="JACCJB010000010">
    <property type="protein sequence ID" value="KAF6223219.1"/>
    <property type="molecule type" value="Genomic_DNA"/>
</dbReference>
<keyword evidence="3" id="KW-1185">Reference proteome</keyword>
<proteinExistence type="predicted"/>